<evidence type="ECO:0000256" key="4">
    <source>
        <dbReference type="ARBA" id="ARBA00022989"/>
    </source>
</evidence>
<dbReference type="STRING" id="1348662.CARG_01895"/>
<evidence type="ECO:0000256" key="9">
    <source>
        <dbReference type="ARBA" id="ARBA00023303"/>
    </source>
</evidence>
<feature type="transmembrane region" description="Helical" evidence="10">
    <location>
        <begin position="281"/>
        <end position="299"/>
    </location>
</feature>
<comment type="subcellular location">
    <subcellularLocation>
        <location evidence="1">Membrane</location>
        <topology evidence="1">Multi-pass membrane protein</topology>
    </subcellularLocation>
</comment>
<feature type="transmembrane region" description="Helical" evidence="10">
    <location>
        <begin position="211"/>
        <end position="229"/>
    </location>
</feature>
<keyword evidence="7" id="KW-0869">Chloride channel</keyword>
<evidence type="ECO:0008006" key="13">
    <source>
        <dbReference type="Google" id="ProtNLM"/>
    </source>
</evidence>
<feature type="transmembrane region" description="Helical" evidence="10">
    <location>
        <begin position="124"/>
        <end position="144"/>
    </location>
</feature>
<feature type="transmembrane region" description="Helical" evidence="10">
    <location>
        <begin position="330"/>
        <end position="350"/>
    </location>
</feature>
<dbReference type="InterPro" id="IPR014743">
    <property type="entry name" value="Cl-channel_core"/>
</dbReference>
<keyword evidence="5" id="KW-0406">Ion transport</keyword>
<gene>
    <name evidence="11" type="ORF">CARG_01895</name>
</gene>
<evidence type="ECO:0000313" key="12">
    <source>
        <dbReference type="Proteomes" id="UP000016943"/>
    </source>
</evidence>
<dbReference type="eggNOG" id="COG0038">
    <property type="taxonomic scope" value="Bacteria"/>
</dbReference>
<keyword evidence="6 10" id="KW-0472">Membrane</keyword>
<keyword evidence="2" id="KW-0813">Transport</keyword>
<evidence type="ECO:0000256" key="6">
    <source>
        <dbReference type="ARBA" id="ARBA00023136"/>
    </source>
</evidence>
<feature type="transmembrane region" description="Helical" evidence="10">
    <location>
        <begin position="423"/>
        <end position="443"/>
    </location>
</feature>
<dbReference type="PANTHER" id="PTHR43427:SF6">
    <property type="entry name" value="CHLORIDE CHANNEL PROTEIN CLC-E"/>
    <property type="match status" value="1"/>
</dbReference>
<evidence type="ECO:0000256" key="2">
    <source>
        <dbReference type="ARBA" id="ARBA00022448"/>
    </source>
</evidence>
<dbReference type="HOGENOM" id="CLU_015263_0_1_11"/>
<dbReference type="GeneID" id="78249244"/>
<dbReference type="Proteomes" id="UP000016943">
    <property type="component" value="Chromosome"/>
</dbReference>
<dbReference type="InterPro" id="IPR050368">
    <property type="entry name" value="ClC-type_chloride_channel"/>
</dbReference>
<protein>
    <recommendedName>
        <fullName evidence="13">Chloride channel protein</fullName>
    </recommendedName>
</protein>
<dbReference type="Pfam" id="PF00654">
    <property type="entry name" value="Voltage_CLC"/>
    <property type="match status" value="1"/>
</dbReference>
<organism evidence="11 12">
    <name type="scientific">Corynebacterium argentoratense DSM 44202</name>
    <dbReference type="NCBI Taxonomy" id="1348662"/>
    <lineage>
        <taxon>Bacteria</taxon>
        <taxon>Bacillati</taxon>
        <taxon>Actinomycetota</taxon>
        <taxon>Actinomycetes</taxon>
        <taxon>Mycobacteriales</taxon>
        <taxon>Corynebacteriaceae</taxon>
        <taxon>Corynebacterium</taxon>
    </lineage>
</organism>
<evidence type="ECO:0000256" key="10">
    <source>
        <dbReference type="SAM" id="Phobius"/>
    </source>
</evidence>
<dbReference type="PANTHER" id="PTHR43427">
    <property type="entry name" value="CHLORIDE CHANNEL PROTEIN CLC-E"/>
    <property type="match status" value="1"/>
</dbReference>
<evidence type="ECO:0000256" key="5">
    <source>
        <dbReference type="ARBA" id="ARBA00023065"/>
    </source>
</evidence>
<accession>U3GT93</accession>
<keyword evidence="4 10" id="KW-1133">Transmembrane helix</keyword>
<feature type="transmembrane region" description="Helical" evidence="10">
    <location>
        <begin position="387"/>
        <end position="411"/>
    </location>
</feature>
<dbReference type="PATRIC" id="fig|1348662.3.peg.373"/>
<feature type="transmembrane region" description="Helical" evidence="10">
    <location>
        <begin position="36"/>
        <end position="59"/>
    </location>
</feature>
<dbReference type="InterPro" id="IPR001807">
    <property type="entry name" value="ClC"/>
</dbReference>
<reference evidence="11 12" key="1">
    <citation type="journal article" date="2013" name="Genome Announc.">
        <title>Whole-Genome Sequence of the Clinical Strain Corynebacterium argentoratense DSM 44202, Isolated from a Human Throat Specimen.</title>
        <authorList>
            <person name="Bomholt C."/>
            <person name="Glaub A."/>
            <person name="Gravermann K."/>
            <person name="Albersmeier A."/>
            <person name="Brinkrolf K."/>
            <person name="Ruckert C."/>
            <person name="Tauch A."/>
        </authorList>
    </citation>
    <scope>NUCLEOTIDE SEQUENCE [LARGE SCALE GENOMIC DNA]</scope>
    <source>
        <strain evidence="11">DSM 44202</strain>
    </source>
</reference>
<dbReference type="RefSeq" id="WP_020975688.1">
    <property type="nucleotide sequence ID" value="NC_022198.1"/>
</dbReference>
<name>U3GT93_9CORY</name>
<keyword evidence="3 10" id="KW-0812">Transmembrane</keyword>
<evidence type="ECO:0000256" key="8">
    <source>
        <dbReference type="ARBA" id="ARBA00023214"/>
    </source>
</evidence>
<evidence type="ECO:0000256" key="3">
    <source>
        <dbReference type="ARBA" id="ARBA00022692"/>
    </source>
</evidence>
<feature type="transmembrane region" description="Helical" evidence="10">
    <location>
        <begin position="362"/>
        <end position="381"/>
    </location>
</feature>
<dbReference type="EMBL" id="CP006365">
    <property type="protein sequence ID" value="AGU14549.1"/>
    <property type="molecule type" value="Genomic_DNA"/>
</dbReference>
<feature type="transmembrane region" description="Helical" evidence="10">
    <location>
        <begin position="174"/>
        <end position="199"/>
    </location>
</feature>
<feature type="transmembrane region" description="Helical" evidence="10">
    <location>
        <begin position="85"/>
        <end position="103"/>
    </location>
</feature>
<sequence>MAHLPRLSMRGVLGPEQGPAAPGDRAWLTETPMNRLAAYSIIAGVVTGVLVAGVNWAVILTERAVFGVDHLQVLSPAESVTPTRLAITLIGVGIVTAVLWFLLDRFGRPQVAVPGAMQGKDMPVVTTLLSAFLQVCSSAAGAPIGRENAPRLVGGLAAAGMATTFRLDGEARKILVASAAGAGLAASFHLPLAGALFALELLLVEMSTRTVIATMVCSATAVATTSLLFDNPPFYVALPLTEGPRFLLAAVIVGAVAGSAGHFFGRVALRMAAHHARGVSLLWQMPLAFIVVAAVARVIPGASSNGRWAVQTTLDMGGLLSGPWDATGRVMLASLALLFLARTVLTLLCFRVGTIGGTLTPAFAMGGTIGAAVGIVMQPLFPDVAVGAFALMGAAAFLCTTMAAPMFSMLAAVELTDMPSQGYLAMFVAVIAASLATRAWAVITDKEHRALPFTSQAWTGESL</sequence>
<dbReference type="GO" id="GO:0005254">
    <property type="term" value="F:chloride channel activity"/>
    <property type="evidence" value="ECO:0007669"/>
    <property type="project" value="UniProtKB-KW"/>
</dbReference>
<dbReference type="AlphaFoldDB" id="U3GT93"/>
<dbReference type="KEGG" id="caz:CARG_01895"/>
<evidence type="ECO:0000313" key="11">
    <source>
        <dbReference type="EMBL" id="AGU14549.1"/>
    </source>
</evidence>
<proteinExistence type="predicted"/>
<keyword evidence="8" id="KW-0868">Chloride</keyword>
<keyword evidence="12" id="KW-1185">Reference proteome</keyword>
<dbReference type="Gene3D" id="1.10.3080.10">
    <property type="entry name" value="Clc chloride channel"/>
    <property type="match status" value="1"/>
</dbReference>
<dbReference type="GO" id="GO:0034707">
    <property type="term" value="C:chloride channel complex"/>
    <property type="evidence" value="ECO:0007669"/>
    <property type="project" value="UniProtKB-KW"/>
</dbReference>
<evidence type="ECO:0000256" key="7">
    <source>
        <dbReference type="ARBA" id="ARBA00023173"/>
    </source>
</evidence>
<feature type="transmembrane region" description="Helical" evidence="10">
    <location>
        <begin position="249"/>
        <end position="269"/>
    </location>
</feature>
<dbReference type="SUPFAM" id="SSF81340">
    <property type="entry name" value="Clc chloride channel"/>
    <property type="match status" value="1"/>
</dbReference>
<keyword evidence="9" id="KW-0407">Ion channel</keyword>
<evidence type="ECO:0000256" key="1">
    <source>
        <dbReference type="ARBA" id="ARBA00004141"/>
    </source>
</evidence>
<dbReference type="PRINTS" id="PR00762">
    <property type="entry name" value="CLCHANNEL"/>
</dbReference>